<feature type="transmembrane region" description="Helical" evidence="1">
    <location>
        <begin position="83"/>
        <end position="106"/>
    </location>
</feature>
<evidence type="ECO:0000256" key="1">
    <source>
        <dbReference type="SAM" id="Phobius"/>
    </source>
</evidence>
<dbReference type="RefSeq" id="WP_113927988.1">
    <property type="nucleotide sequence ID" value="NZ_VTEG01000001.1"/>
</dbReference>
<reference evidence="2 3" key="1">
    <citation type="submission" date="2019-08" db="EMBL/GenBank/DDBJ databases">
        <title>Bacillus genomes from the desert of Cuatro Cienegas, Coahuila.</title>
        <authorList>
            <person name="Olmedo-Alvarez G."/>
        </authorList>
    </citation>
    <scope>NUCLEOTIDE SEQUENCE [LARGE SCALE GENOMIC DNA]</scope>
    <source>
        <strain evidence="2 3">CH128b_4D</strain>
    </source>
</reference>
<protein>
    <submittedName>
        <fullName evidence="2">Uncharacterized protein</fullName>
    </submittedName>
</protein>
<dbReference type="AlphaFoldDB" id="A0A5D4MIN4"/>
<keyword evidence="1" id="KW-0812">Transmembrane</keyword>
<dbReference type="EMBL" id="VTEG01000001">
    <property type="protein sequence ID" value="TYS01194.1"/>
    <property type="molecule type" value="Genomic_DNA"/>
</dbReference>
<sequence>MKNKKALILAWIFIMMCIMAGGFLGIFIIGKQTGEYDYSLAYSVVGGTAGGFLIFLLYTKLMKKHRRNVPSFDERSLILMQRYLMVVLYALLIGSGAVLILLYSMGVQMIETGMLIVCLMGVYIVIGVGAFITKRL</sequence>
<gene>
    <name evidence="2" type="ORF">FZC84_00555</name>
</gene>
<organism evidence="2 3">
    <name type="scientific">Rossellomorea vietnamensis</name>
    <dbReference type="NCBI Taxonomy" id="218284"/>
    <lineage>
        <taxon>Bacteria</taxon>
        <taxon>Bacillati</taxon>
        <taxon>Bacillota</taxon>
        <taxon>Bacilli</taxon>
        <taxon>Bacillales</taxon>
        <taxon>Bacillaceae</taxon>
        <taxon>Rossellomorea</taxon>
    </lineage>
</organism>
<comment type="caution">
    <text evidence="2">The sequence shown here is derived from an EMBL/GenBank/DDBJ whole genome shotgun (WGS) entry which is preliminary data.</text>
</comment>
<keyword evidence="1" id="KW-0472">Membrane</keyword>
<feature type="transmembrane region" description="Helical" evidence="1">
    <location>
        <begin position="7"/>
        <end position="29"/>
    </location>
</feature>
<evidence type="ECO:0000313" key="3">
    <source>
        <dbReference type="Proteomes" id="UP000325182"/>
    </source>
</evidence>
<proteinExistence type="predicted"/>
<dbReference type="Proteomes" id="UP000325182">
    <property type="component" value="Unassembled WGS sequence"/>
</dbReference>
<evidence type="ECO:0000313" key="2">
    <source>
        <dbReference type="EMBL" id="TYS01194.1"/>
    </source>
</evidence>
<accession>A0A5D4MIN4</accession>
<keyword evidence="1" id="KW-1133">Transmembrane helix</keyword>
<feature type="transmembrane region" description="Helical" evidence="1">
    <location>
        <begin position="112"/>
        <end position="132"/>
    </location>
</feature>
<name>A0A5D4MIN4_9BACI</name>
<feature type="transmembrane region" description="Helical" evidence="1">
    <location>
        <begin position="41"/>
        <end position="62"/>
    </location>
</feature>